<reference evidence="8" key="1">
    <citation type="journal article" date="2022" name="bioRxiv">
        <title>Sequencing and chromosome-scale assembly of the giantPleurodeles waltlgenome.</title>
        <authorList>
            <person name="Brown T."/>
            <person name="Elewa A."/>
            <person name="Iarovenko S."/>
            <person name="Subramanian E."/>
            <person name="Araus A.J."/>
            <person name="Petzold A."/>
            <person name="Susuki M."/>
            <person name="Suzuki K.-i.T."/>
            <person name="Hayashi T."/>
            <person name="Toyoda A."/>
            <person name="Oliveira C."/>
            <person name="Osipova E."/>
            <person name="Leigh N.D."/>
            <person name="Simon A."/>
            <person name="Yun M.H."/>
        </authorList>
    </citation>
    <scope>NUCLEOTIDE SEQUENCE</scope>
    <source>
        <strain evidence="8">20211129_DDA</strain>
        <tissue evidence="8">Liver</tissue>
    </source>
</reference>
<comment type="subcellular location">
    <subcellularLocation>
        <location evidence="1">Membrane</location>
        <topology evidence="1">Multi-pass membrane protein</topology>
    </subcellularLocation>
</comment>
<comment type="caution">
    <text evidence="8">The sequence shown here is derived from an EMBL/GenBank/DDBJ whole genome shotgun (WGS) entry which is preliminary data.</text>
</comment>
<evidence type="ECO:0000256" key="6">
    <source>
        <dbReference type="PIRSR" id="PIRSR604254-1"/>
    </source>
</evidence>
<dbReference type="EMBL" id="JANPWB010000014">
    <property type="protein sequence ID" value="KAJ1095555.1"/>
    <property type="molecule type" value="Genomic_DNA"/>
</dbReference>
<keyword evidence="5 7" id="KW-0472">Membrane</keyword>
<dbReference type="GO" id="GO:0016020">
    <property type="term" value="C:membrane"/>
    <property type="evidence" value="ECO:0007669"/>
    <property type="project" value="UniProtKB-SubCell"/>
</dbReference>
<keyword evidence="9" id="KW-1185">Reference proteome</keyword>
<dbReference type="InterPro" id="IPR004254">
    <property type="entry name" value="AdipoR/HlyIII-related"/>
</dbReference>
<evidence type="ECO:0008006" key="10">
    <source>
        <dbReference type="Google" id="ProtNLM"/>
    </source>
</evidence>
<keyword evidence="3 7" id="KW-0812">Transmembrane</keyword>
<dbReference type="AlphaFoldDB" id="A0AAV7M628"/>
<dbReference type="Pfam" id="PF03006">
    <property type="entry name" value="HlyIII"/>
    <property type="match status" value="1"/>
</dbReference>
<keyword evidence="6" id="KW-0862">Zinc</keyword>
<keyword evidence="6" id="KW-0479">Metal-binding</keyword>
<evidence type="ECO:0000256" key="1">
    <source>
        <dbReference type="ARBA" id="ARBA00004141"/>
    </source>
</evidence>
<evidence type="ECO:0000256" key="5">
    <source>
        <dbReference type="ARBA" id="ARBA00023136"/>
    </source>
</evidence>
<feature type="transmembrane region" description="Helical" evidence="7">
    <location>
        <begin position="65"/>
        <end position="81"/>
    </location>
</feature>
<evidence type="ECO:0000313" key="9">
    <source>
        <dbReference type="Proteomes" id="UP001066276"/>
    </source>
</evidence>
<gene>
    <name evidence="8" type="ORF">NDU88_000717</name>
</gene>
<evidence type="ECO:0000256" key="7">
    <source>
        <dbReference type="SAM" id="Phobius"/>
    </source>
</evidence>
<organism evidence="8 9">
    <name type="scientific">Pleurodeles waltl</name>
    <name type="common">Iberian ribbed newt</name>
    <dbReference type="NCBI Taxonomy" id="8319"/>
    <lineage>
        <taxon>Eukaryota</taxon>
        <taxon>Metazoa</taxon>
        <taxon>Chordata</taxon>
        <taxon>Craniata</taxon>
        <taxon>Vertebrata</taxon>
        <taxon>Euteleostomi</taxon>
        <taxon>Amphibia</taxon>
        <taxon>Batrachia</taxon>
        <taxon>Caudata</taxon>
        <taxon>Salamandroidea</taxon>
        <taxon>Salamandridae</taxon>
        <taxon>Pleurodelinae</taxon>
        <taxon>Pleurodeles</taxon>
    </lineage>
</organism>
<proteinExistence type="inferred from homology"/>
<sequence length="128" mass="14246">MFSAQAGSFSAFSYDISFDTDDDTITTDGAVTDGRQTSSGVGSVYSSAECGSCFSSDFALFGCRRWFLFFLFTGIAYIFRPNVRFVDPLKEKLVVGLFFLGVTLCLFFSWLFHTVSCRSQKVALMFSK</sequence>
<evidence type="ECO:0000256" key="2">
    <source>
        <dbReference type="ARBA" id="ARBA00007018"/>
    </source>
</evidence>
<feature type="transmembrane region" description="Helical" evidence="7">
    <location>
        <begin position="93"/>
        <end position="112"/>
    </location>
</feature>
<protein>
    <recommendedName>
        <fullName evidence="10">Vesicle transport protein</fullName>
    </recommendedName>
</protein>
<feature type="binding site" evidence="6">
    <location>
        <position position="113"/>
    </location>
    <ligand>
        <name>Zn(2+)</name>
        <dbReference type="ChEBI" id="CHEBI:29105"/>
    </ligand>
</feature>
<name>A0AAV7M628_PLEWA</name>
<comment type="similarity">
    <text evidence="2">Belongs to the ADIPOR family.</text>
</comment>
<accession>A0AAV7M628</accession>
<evidence type="ECO:0000256" key="4">
    <source>
        <dbReference type="ARBA" id="ARBA00022989"/>
    </source>
</evidence>
<keyword evidence="4 7" id="KW-1133">Transmembrane helix</keyword>
<evidence type="ECO:0000256" key="3">
    <source>
        <dbReference type="ARBA" id="ARBA00022692"/>
    </source>
</evidence>
<dbReference type="Proteomes" id="UP001066276">
    <property type="component" value="Chromosome 10"/>
</dbReference>
<evidence type="ECO:0000313" key="8">
    <source>
        <dbReference type="EMBL" id="KAJ1095555.1"/>
    </source>
</evidence>
<dbReference type="GO" id="GO:0046872">
    <property type="term" value="F:metal ion binding"/>
    <property type="evidence" value="ECO:0007669"/>
    <property type="project" value="UniProtKB-KW"/>
</dbReference>